<dbReference type="SUPFAM" id="SSF52540">
    <property type="entry name" value="P-loop containing nucleoside triphosphate hydrolases"/>
    <property type="match status" value="1"/>
</dbReference>
<dbReference type="Pfam" id="PF02492">
    <property type="entry name" value="cobW"/>
    <property type="match status" value="1"/>
</dbReference>
<protein>
    <submittedName>
        <fullName evidence="2">GTPase (G3E family)</fullName>
    </submittedName>
</protein>
<evidence type="ECO:0000259" key="1">
    <source>
        <dbReference type="Pfam" id="PF02492"/>
    </source>
</evidence>
<feature type="domain" description="CobW/HypB/UreG nucleotide-binding" evidence="1">
    <location>
        <begin position="5"/>
        <end position="174"/>
    </location>
</feature>
<evidence type="ECO:0000313" key="2">
    <source>
        <dbReference type="EMBL" id="MSC52238.1"/>
    </source>
</evidence>
<dbReference type="AlphaFoldDB" id="A0A844DKN4"/>
<reference evidence="2 3" key="1">
    <citation type="journal article" date="2019" name="Nat. Med.">
        <title>A library of human gut bacterial isolates paired with longitudinal multiomics data enables mechanistic microbiome research.</title>
        <authorList>
            <person name="Poyet M."/>
            <person name="Groussin M."/>
            <person name="Gibbons S.M."/>
            <person name="Avila-Pacheco J."/>
            <person name="Jiang X."/>
            <person name="Kearney S.M."/>
            <person name="Perrotta A.R."/>
            <person name="Berdy B."/>
            <person name="Zhao S."/>
            <person name="Lieberman T.D."/>
            <person name="Swanson P.K."/>
            <person name="Smith M."/>
            <person name="Roesemann S."/>
            <person name="Alexander J.E."/>
            <person name="Rich S.A."/>
            <person name="Livny J."/>
            <person name="Vlamakis H."/>
            <person name="Clish C."/>
            <person name="Bullock K."/>
            <person name="Deik A."/>
            <person name="Scott J."/>
            <person name="Pierce K.A."/>
            <person name="Xavier R.J."/>
            <person name="Alm E.J."/>
        </authorList>
    </citation>
    <scope>NUCLEOTIDE SEQUENCE [LARGE SCALE GENOMIC DNA]</scope>
    <source>
        <strain evidence="2 3">BIOML-B1</strain>
    </source>
</reference>
<dbReference type="InterPro" id="IPR027417">
    <property type="entry name" value="P-loop_NTPase"/>
</dbReference>
<dbReference type="PANTHER" id="PTHR13748:SF62">
    <property type="entry name" value="COBW DOMAIN-CONTAINING PROTEIN"/>
    <property type="match status" value="1"/>
</dbReference>
<dbReference type="PANTHER" id="PTHR13748">
    <property type="entry name" value="COBW-RELATED"/>
    <property type="match status" value="1"/>
</dbReference>
<dbReference type="Gene3D" id="3.40.50.300">
    <property type="entry name" value="P-loop containing nucleotide triphosphate hydrolases"/>
    <property type="match status" value="1"/>
</dbReference>
<evidence type="ECO:0000313" key="3">
    <source>
        <dbReference type="Proteomes" id="UP000462091"/>
    </source>
</evidence>
<dbReference type="InterPro" id="IPR051316">
    <property type="entry name" value="Zinc-reg_GTPase_activator"/>
</dbReference>
<dbReference type="Proteomes" id="UP000462091">
    <property type="component" value="Unassembled WGS sequence"/>
</dbReference>
<comment type="caution">
    <text evidence="2">The sequence shown here is derived from an EMBL/GenBank/DDBJ whole genome shotgun (WGS) entry which is preliminary data.</text>
</comment>
<sequence length="315" mass="34037">MVQVDLITGFLGAGKTTFLRRYVRYLVQQGHKVCILENDFGAVNVDAMLVQEVLGPGCDVETISGGCDCDTHQRRMRTKLIAMAMRGFDRVVVEPSGIFDVDEFFDILRDDPLDRWYQLGSVIAIVDALLPETLSPQAEYLLASETMNAGCVLLSRAQLAAPAQCAAAAAHLERALETAKSSRRFAPGEILAKDWDALTDADLAALAACGYRQASCEKLHFDQHAAFTSLCFLELHLTPQQLQTAAQRLFAAPECGQVLRVKGFAPAPAGGWLELNATAAGCTLAPIPQGQEVVIVIGEALDKAAIEAKLKGYEN</sequence>
<dbReference type="InterPro" id="IPR003495">
    <property type="entry name" value="CobW/HypB/UreG_nucleotide-bd"/>
</dbReference>
<accession>A0A844DKN4</accession>
<gene>
    <name evidence="2" type="ORF">GKE10_10035</name>
</gene>
<proteinExistence type="predicted"/>
<name>A0A844DKN4_9FIRM</name>
<dbReference type="RefSeq" id="WP_113621424.1">
    <property type="nucleotide sequence ID" value="NZ_CP030777.1"/>
</dbReference>
<dbReference type="EMBL" id="WKQM01000020">
    <property type="protein sequence ID" value="MSC52238.1"/>
    <property type="molecule type" value="Genomic_DNA"/>
</dbReference>
<organism evidence="2 3">
    <name type="scientific">Faecalibacterium prausnitzii</name>
    <dbReference type="NCBI Taxonomy" id="853"/>
    <lineage>
        <taxon>Bacteria</taxon>
        <taxon>Bacillati</taxon>
        <taxon>Bacillota</taxon>
        <taxon>Clostridia</taxon>
        <taxon>Eubacteriales</taxon>
        <taxon>Oscillospiraceae</taxon>
        <taxon>Faecalibacterium</taxon>
    </lineage>
</organism>
<dbReference type="GO" id="GO:0005737">
    <property type="term" value="C:cytoplasm"/>
    <property type="evidence" value="ECO:0007669"/>
    <property type="project" value="TreeGrafter"/>
</dbReference>